<dbReference type="GO" id="GO:0006297">
    <property type="term" value="P:nucleotide-excision repair, DNA gap filling"/>
    <property type="evidence" value="ECO:0007669"/>
    <property type="project" value="TreeGrafter"/>
</dbReference>
<comment type="function">
    <text evidence="1">DNA polymerase II participates in chromosomal DNA replication.</text>
</comment>
<keyword evidence="1" id="KW-0408">Iron</keyword>
<organism evidence="2 3">
    <name type="scientific">Anas zonorhyncha</name>
    <name type="common">Eastern spot-billed duck</name>
    <dbReference type="NCBI Taxonomy" id="75864"/>
    <lineage>
        <taxon>Eukaryota</taxon>
        <taxon>Metazoa</taxon>
        <taxon>Chordata</taxon>
        <taxon>Craniata</taxon>
        <taxon>Vertebrata</taxon>
        <taxon>Euteleostomi</taxon>
        <taxon>Archelosauria</taxon>
        <taxon>Archosauria</taxon>
        <taxon>Dinosauria</taxon>
        <taxon>Saurischia</taxon>
        <taxon>Theropoda</taxon>
        <taxon>Coelurosauria</taxon>
        <taxon>Aves</taxon>
        <taxon>Neognathae</taxon>
        <taxon>Galloanserae</taxon>
        <taxon>Anseriformes</taxon>
        <taxon>Anatidae</taxon>
        <taxon>Anatinae</taxon>
        <taxon>Anas</taxon>
    </lineage>
</organism>
<accession>A0A8B9UVZ3</accession>
<keyword evidence="1" id="KW-0004">4Fe-4S</keyword>
<comment type="subcellular location">
    <subcellularLocation>
        <location evidence="1">Nucleus</location>
    </subcellularLocation>
</comment>
<dbReference type="GO" id="GO:0051539">
    <property type="term" value="F:4 iron, 4 sulfur cluster binding"/>
    <property type="evidence" value="ECO:0007669"/>
    <property type="project" value="UniProtKB-KW"/>
</dbReference>
<sequence>MITFSQDYVANELTQSFFTITQKIKKKMAGSRNATEPSDLFPVLPGSYLPLNNPALEFIKYVCKVLSLDANITNQVNKLRRDLLRLIEVGEFSDEAQFRDPCRSYVLPEVICRNCNFCRDLDLCKDPALSQDGSVLPSWVCSNCEAQYDSDSIEMALVEALQKKLMAFMLQDLVSPWPPRCRILSQGQALPPCGAAGGEQMSLAAGRRVWLSCCATAAAVPCPRATCVPLMVG</sequence>
<proteinExistence type="inferred from homology"/>
<dbReference type="GO" id="GO:0006272">
    <property type="term" value="P:leading strand elongation"/>
    <property type="evidence" value="ECO:0007669"/>
    <property type="project" value="TreeGrafter"/>
</dbReference>
<dbReference type="InterPro" id="IPR029703">
    <property type="entry name" value="POL2"/>
</dbReference>
<dbReference type="PANTHER" id="PTHR10670:SF0">
    <property type="entry name" value="DNA POLYMERASE EPSILON CATALYTIC SUBUNIT A"/>
    <property type="match status" value="1"/>
</dbReference>
<dbReference type="GO" id="GO:0006287">
    <property type="term" value="P:base-excision repair, gap-filling"/>
    <property type="evidence" value="ECO:0007669"/>
    <property type="project" value="TreeGrafter"/>
</dbReference>
<keyword evidence="1" id="KW-0862">Zinc</keyword>
<dbReference type="GO" id="GO:0003887">
    <property type="term" value="F:DNA-directed DNA polymerase activity"/>
    <property type="evidence" value="ECO:0007669"/>
    <property type="project" value="UniProtKB-KW"/>
</dbReference>
<keyword evidence="1" id="KW-0239">DNA-directed DNA polymerase</keyword>
<dbReference type="GO" id="GO:0008310">
    <property type="term" value="F:single-stranded DNA 3'-5' DNA exonuclease activity"/>
    <property type="evidence" value="ECO:0007669"/>
    <property type="project" value="TreeGrafter"/>
</dbReference>
<reference evidence="2" key="1">
    <citation type="submission" date="2025-08" db="UniProtKB">
        <authorList>
            <consortium name="Ensembl"/>
        </authorList>
    </citation>
    <scope>IDENTIFICATION</scope>
</reference>
<dbReference type="GO" id="GO:0003677">
    <property type="term" value="F:DNA binding"/>
    <property type="evidence" value="ECO:0007669"/>
    <property type="project" value="UniProtKB-KW"/>
</dbReference>
<keyword evidence="1" id="KW-0479">Metal-binding</keyword>
<keyword evidence="1" id="KW-0235">DNA replication</keyword>
<keyword evidence="1" id="KW-0539">Nucleus</keyword>
<dbReference type="PANTHER" id="PTHR10670">
    <property type="entry name" value="DNA POLYMERASE EPSILON CATALYTIC SUBUNIT A"/>
    <property type="match status" value="1"/>
</dbReference>
<comment type="cofactor">
    <cofactor evidence="1">
        <name>[4Fe-4S] cluster</name>
        <dbReference type="ChEBI" id="CHEBI:49883"/>
    </cofactor>
</comment>
<keyword evidence="1" id="KW-0238">DNA-binding</keyword>
<dbReference type="AlphaFoldDB" id="A0A8B9UVZ3"/>
<keyword evidence="1" id="KW-0548">Nucleotidyltransferase</keyword>
<dbReference type="GO" id="GO:0008622">
    <property type="term" value="C:epsilon DNA polymerase complex"/>
    <property type="evidence" value="ECO:0007669"/>
    <property type="project" value="InterPro"/>
</dbReference>
<comment type="similarity">
    <text evidence="1">Belongs to the DNA polymerase type-B family.</text>
</comment>
<dbReference type="GO" id="GO:0000278">
    <property type="term" value="P:mitotic cell cycle"/>
    <property type="evidence" value="ECO:0007669"/>
    <property type="project" value="TreeGrafter"/>
</dbReference>
<dbReference type="EC" id="2.7.7.7" evidence="1"/>
<evidence type="ECO:0000313" key="2">
    <source>
        <dbReference type="Ensembl" id="ENSAZOP00000015158.1"/>
    </source>
</evidence>
<evidence type="ECO:0000256" key="1">
    <source>
        <dbReference type="RuleBase" id="RU365029"/>
    </source>
</evidence>
<keyword evidence="3" id="KW-1185">Reference proteome</keyword>
<evidence type="ECO:0000313" key="3">
    <source>
        <dbReference type="Proteomes" id="UP000694549"/>
    </source>
</evidence>
<reference evidence="2" key="2">
    <citation type="submission" date="2025-09" db="UniProtKB">
        <authorList>
            <consortium name="Ensembl"/>
        </authorList>
    </citation>
    <scope>IDENTIFICATION</scope>
</reference>
<dbReference type="Pfam" id="PF23250">
    <property type="entry name" value="zf_DPOE_2"/>
    <property type="match status" value="1"/>
</dbReference>
<keyword evidence="1" id="KW-0808">Transferase</keyword>
<dbReference type="Proteomes" id="UP000694549">
    <property type="component" value="Unplaced"/>
</dbReference>
<dbReference type="GO" id="GO:0008270">
    <property type="term" value="F:zinc ion binding"/>
    <property type="evidence" value="ECO:0007669"/>
    <property type="project" value="UniProtKB-KW"/>
</dbReference>
<keyword evidence="1" id="KW-0411">Iron-sulfur</keyword>
<keyword evidence="1" id="KW-0863">Zinc-finger</keyword>
<dbReference type="Ensembl" id="ENSAZOT00000016295.1">
    <property type="protein sequence ID" value="ENSAZOP00000015158.1"/>
    <property type="gene ID" value="ENSAZOG00000009833.1"/>
</dbReference>
<comment type="catalytic activity">
    <reaction evidence="1">
        <text>DNA(n) + a 2'-deoxyribonucleoside 5'-triphosphate = DNA(n+1) + diphosphate</text>
        <dbReference type="Rhea" id="RHEA:22508"/>
        <dbReference type="Rhea" id="RHEA-COMP:17339"/>
        <dbReference type="Rhea" id="RHEA-COMP:17340"/>
        <dbReference type="ChEBI" id="CHEBI:33019"/>
        <dbReference type="ChEBI" id="CHEBI:61560"/>
        <dbReference type="ChEBI" id="CHEBI:173112"/>
        <dbReference type="EC" id="2.7.7.7"/>
    </reaction>
</comment>
<protein>
    <recommendedName>
        <fullName evidence="1">DNA polymerase epsilon catalytic subunit</fullName>
        <ecNumber evidence="1">2.7.7.7</ecNumber>
    </recommendedName>
</protein>
<dbReference type="GO" id="GO:0045004">
    <property type="term" value="P:DNA replication proofreading"/>
    <property type="evidence" value="ECO:0007669"/>
    <property type="project" value="TreeGrafter"/>
</dbReference>
<name>A0A8B9UVZ3_9AVES</name>